<dbReference type="Pfam" id="PF00144">
    <property type="entry name" value="Beta-lactamase"/>
    <property type="match status" value="1"/>
</dbReference>
<dbReference type="OrthoDB" id="846150at2"/>
<protein>
    <submittedName>
        <fullName evidence="2">CubicO group peptidase (Beta-lactamase class C family)</fullName>
    </submittedName>
</protein>
<dbReference type="RefSeq" id="WP_103727228.1">
    <property type="nucleotide sequence ID" value="NZ_PQNY01000068.1"/>
</dbReference>
<reference evidence="2 3" key="1">
    <citation type="submission" date="2018-01" db="EMBL/GenBank/DDBJ databases">
        <title>Genomic Encyclopedia of Type Strains, Phase I: the one thousand microbial genomes (KMG-I) project.</title>
        <authorList>
            <person name="Goeker M."/>
        </authorList>
    </citation>
    <scope>NUCLEOTIDE SEQUENCE [LARGE SCALE GENOMIC DNA]</scope>
    <source>
        <strain evidence="2 3">DSM 17960</strain>
    </source>
</reference>
<dbReference type="Proteomes" id="UP000237056">
    <property type="component" value="Unassembled WGS sequence"/>
</dbReference>
<dbReference type="Gene3D" id="3.40.710.10">
    <property type="entry name" value="DD-peptidase/beta-lactamase superfamily"/>
    <property type="match status" value="1"/>
</dbReference>
<organism evidence="2 3">
    <name type="scientific">Flavobacterium croceum DSM 17960</name>
    <dbReference type="NCBI Taxonomy" id="1121886"/>
    <lineage>
        <taxon>Bacteria</taxon>
        <taxon>Pseudomonadati</taxon>
        <taxon>Bacteroidota</taxon>
        <taxon>Flavobacteriia</taxon>
        <taxon>Flavobacteriales</taxon>
        <taxon>Flavobacteriaceae</taxon>
        <taxon>Flavobacterium</taxon>
    </lineage>
</organism>
<proteinExistence type="predicted"/>
<dbReference type="PROSITE" id="PS51257">
    <property type="entry name" value="PROKAR_LIPOPROTEIN"/>
    <property type="match status" value="1"/>
</dbReference>
<gene>
    <name evidence="2" type="ORF">Q361_1681</name>
</gene>
<feature type="domain" description="Beta-lactamase-related" evidence="1">
    <location>
        <begin position="39"/>
        <end position="387"/>
    </location>
</feature>
<keyword evidence="3" id="KW-1185">Reference proteome</keyword>
<dbReference type="InterPro" id="IPR050491">
    <property type="entry name" value="AmpC-like"/>
</dbReference>
<dbReference type="PANTHER" id="PTHR46825:SF9">
    <property type="entry name" value="BETA-LACTAMASE-RELATED DOMAIN-CONTAINING PROTEIN"/>
    <property type="match status" value="1"/>
</dbReference>
<evidence type="ECO:0000313" key="3">
    <source>
        <dbReference type="Proteomes" id="UP000237056"/>
    </source>
</evidence>
<evidence type="ECO:0000259" key="1">
    <source>
        <dbReference type="Pfam" id="PF00144"/>
    </source>
</evidence>
<accession>A0A2S4N5I8</accession>
<comment type="caution">
    <text evidence="2">The sequence shown here is derived from an EMBL/GenBank/DDBJ whole genome shotgun (WGS) entry which is preliminary data.</text>
</comment>
<dbReference type="AlphaFoldDB" id="A0A2S4N5I8"/>
<dbReference type="InterPro" id="IPR001466">
    <property type="entry name" value="Beta-lactam-related"/>
</dbReference>
<dbReference type="PANTHER" id="PTHR46825">
    <property type="entry name" value="D-ALANYL-D-ALANINE-CARBOXYPEPTIDASE/ENDOPEPTIDASE AMPH"/>
    <property type="match status" value="1"/>
</dbReference>
<dbReference type="SUPFAM" id="SSF56601">
    <property type="entry name" value="beta-lactamase/transpeptidase-like"/>
    <property type="match status" value="1"/>
</dbReference>
<name>A0A2S4N5I8_9FLAO</name>
<dbReference type="EMBL" id="PQNY01000068">
    <property type="protein sequence ID" value="POS00543.1"/>
    <property type="molecule type" value="Genomic_DNA"/>
</dbReference>
<sequence>MTKPILIGILSLIISSCATKRKGHSEEFIKTQNELTEKITKVSNQSAFNGFGVALTNDKEVLYQNGFGYANVETGEKYTENTIQNIASVSKTFVGIAIMKAQELGKLKLDDPISKYLPYKIENPKFRENPITIRQLVTHTSSIRDNEEYLHRAWLLFDTINIEKNLKIDIGVCKFSSPSTEVSMEDFLVNVLTENGKWYKPNTFTEYKPSQIFEYSNMGTTLAALILEKATGEKFNEFTEKYIIQPLKMESTGWGLRSIDMKKHSRLYIDKKTAYPYYTCVTYPDGSIITSSNDMSKYICELIKGFTGNGTVLSKESYKELFTPQLNSENFIDRGTSEYSDEYNMGVLMGFGSTGNFGHTGGDPGMFSVIWFDKNSKIGRYFVINTDWDDKASGKTQKEIYDILDEYALKLDKLSKEEK</sequence>
<evidence type="ECO:0000313" key="2">
    <source>
        <dbReference type="EMBL" id="POS00543.1"/>
    </source>
</evidence>
<dbReference type="InterPro" id="IPR012338">
    <property type="entry name" value="Beta-lactam/transpept-like"/>
</dbReference>